<protein>
    <submittedName>
        <fullName evidence="1">Uncharacterized protein</fullName>
    </submittedName>
</protein>
<evidence type="ECO:0000313" key="1">
    <source>
        <dbReference type="EMBL" id="RPD60400.1"/>
    </source>
</evidence>
<dbReference type="Proteomes" id="UP000313359">
    <property type="component" value="Unassembled WGS sequence"/>
</dbReference>
<dbReference type="EMBL" id="ML122266">
    <property type="protein sequence ID" value="RPD60400.1"/>
    <property type="molecule type" value="Genomic_DNA"/>
</dbReference>
<proteinExistence type="predicted"/>
<accession>A0A5C2S9L2</accession>
<name>A0A5C2S9L2_9APHY</name>
<keyword evidence="2" id="KW-1185">Reference proteome</keyword>
<sequence>MSDALLLFVIEILSDEPPDRPAPYVSDYQYCAACSRSFEAIVRGCGSGSGY</sequence>
<reference evidence="1" key="1">
    <citation type="journal article" date="2018" name="Genome Biol. Evol.">
        <title>Genomics and development of Lentinus tigrinus, a white-rot wood-decaying mushroom with dimorphic fruiting bodies.</title>
        <authorList>
            <person name="Wu B."/>
            <person name="Xu Z."/>
            <person name="Knudson A."/>
            <person name="Carlson A."/>
            <person name="Chen N."/>
            <person name="Kovaka S."/>
            <person name="LaButti K."/>
            <person name="Lipzen A."/>
            <person name="Pennachio C."/>
            <person name="Riley R."/>
            <person name="Schakwitz W."/>
            <person name="Umezawa K."/>
            <person name="Ohm R.A."/>
            <person name="Grigoriev I.V."/>
            <person name="Nagy L.G."/>
            <person name="Gibbons J."/>
            <person name="Hibbett D."/>
        </authorList>
    </citation>
    <scope>NUCLEOTIDE SEQUENCE [LARGE SCALE GENOMIC DNA]</scope>
    <source>
        <strain evidence="1">ALCF2SS1-6</strain>
    </source>
</reference>
<dbReference type="AlphaFoldDB" id="A0A5C2S9L2"/>
<evidence type="ECO:0000313" key="2">
    <source>
        <dbReference type="Proteomes" id="UP000313359"/>
    </source>
</evidence>
<gene>
    <name evidence="1" type="ORF">L227DRAFT_575469</name>
</gene>
<organism evidence="1 2">
    <name type="scientific">Lentinus tigrinus ALCF2SS1-6</name>
    <dbReference type="NCBI Taxonomy" id="1328759"/>
    <lineage>
        <taxon>Eukaryota</taxon>
        <taxon>Fungi</taxon>
        <taxon>Dikarya</taxon>
        <taxon>Basidiomycota</taxon>
        <taxon>Agaricomycotina</taxon>
        <taxon>Agaricomycetes</taxon>
        <taxon>Polyporales</taxon>
        <taxon>Polyporaceae</taxon>
        <taxon>Lentinus</taxon>
    </lineage>
</organism>